<keyword evidence="3" id="KW-0804">Transcription</keyword>
<evidence type="ECO:0000313" key="6">
    <source>
        <dbReference type="EMBL" id="MVO85339.1"/>
    </source>
</evidence>
<proteinExistence type="predicted"/>
<dbReference type="PRINTS" id="PR00038">
    <property type="entry name" value="HTHLUXR"/>
</dbReference>
<dbReference type="InterPro" id="IPR000792">
    <property type="entry name" value="Tscrpt_reg_LuxR_C"/>
</dbReference>
<evidence type="ECO:0000256" key="1">
    <source>
        <dbReference type="ARBA" id="ARBA00023015"/>
    </source>
</evidence>
<dbReference type="PANTHER" id="PTHR43214:SF24">
    <property type="entry name" value="TRANSCRIPTIONAL REGULATORY PROTEIN NARL-RELATED"/>
    <property type="match status" value="1"/>
</dbReference>
<dbReference type="SUPFAM" id="SSF46894">
    <property type="entry name" value="C-terminal effector domain of the bipartite response regulators"/>
    <property type="match status" value="1"/>
</dbReference>
<dbReference type="PANTHER" id="PTHR43214">
    <property type="entry name" value="TWO-COMPONENT RESPONSE REGULATOR"/>
    <property type="match status" value="1"/>
</dbReference>
<dbReference type="InterPro" id="IPR039420">
    <property type="entry name" value="WalR-like"/>
</dbReference>
<dbReference type="Proteomes" id="UP000483802">
    <property type="component" value="Unassembled WGS sequence"/>
</dbReference>
<feature type="compositionally biased region" description="Basic and acidic residues" evidence="4">
    <location>
        <begin position="1"/>
        <end position="11"/>
    </location>
</feature>
<gene>
    <name evidence="6" type="ORF">GPA10_11390</name>
</gene>
<dbReference type="InterPro" id="IPR016032">
    <property type="entry name" value="Sig_transdc_resp-reg_C-effctor"/>
</dbReference>
<feature type="region of interest" description="Disordered" evidence="4">
    <location>
        <begin position="1"/>
        <end position="46"/>
    </location>
</feature>
<evidence type="ECO:0000256" key="4">
    <source>
        <dbReference type="SAM" id="MobiDB-lite"/>
    </source>
</evidence>
<dbReference type="Gene3D" id="3.40.50.2300">
    <property type="match status" value="1"/>
</dbReference>
<accession>A0A6L6WUY2</accession>
<feature type="compositionally biased region" description="Low complexity" evidence="4">
    <location>
        <begin position="28"/>
        <end position="46"/>
    </location>
</feature>
<keyword evidence="2 6" id="KW-0238">DNA-binding</keyword>
<dbReference type="AlphaFoldDB" id="A0A6L6WUY2"/>
<dbReference type="CDD" id="cd06170">
    <property type="entry name" value="LuxR_C_like"/>
    <property type="match status" value="1"/>
</dbReference>
<dbReference type="Pfam" id="PF00196">
    <property type="entry name" value="GerE"/>
    <property type="match status" value="1"/>
</dbReference>
<evidence type="ECO:0000259" key="5">
    <source>
        <dbReference type="PROSITE" id="PS50043"/>
    </source>
</evidence>
<evidence type="ECO:0000313" key="7">
    <source>
        <dbReference type="Proteomes" id="UP000483802"/>
    </source>
</evidence>
<comment type="caution">
    <text evidence="6">The sequence shown here is derived from an EMBL/GenBank/DDBJ whole genome shotgun (WGS) entry which is preliminary data.</text>
</comment>
<reference evidence="6 7" key="1">
    <citation type="submission" date="2019-11" db="EMBL/GenBank/DDBJ databases">
        <title>Streptomyces typhae sp. nov., a novel endophytic actinomycete isolated from the root of cattail pollen (Typha angustifolia L.).</title>
        <authorList>
            <person name="Peng C."/>
        </authorList>
    </citation>
    <scope>NUCLEOTIDE SEQUENCE [LARGE SCALE GENOMIC DNA]</scope>
    <source>
        <strain evidence="7">p1417</strain>
    </source>
</reference>
<name>A0A6L6WUY2_9ACTN</name>
<evidence type="ECO:0000256" key="2">
    <source>
        <dbReference type="ARBA" id="ARBA00023125"/>
    </source>
</evidence>
<evidence type="ECO:0000256" key="3">
    <source>
        <dbReference type="ARBA" id="ARBA00023163"/>
    </source>
</evidence>
<dbReference type="GO" id="GO:0003677">
    <property type="term" value="F:DNA binding"/>
    <property type="evidence" value="ECO:0007669"/>
    <property type="project" value="UniProtKB-KW"/>
</dbReference>
<dbReference type="EMBL" id="WPNZ01000005">
    <property type="protein sequence ID" value="MVO85339.1"/>
    <property type="molecule type" value="Genomic_DNA"/>
</dbReference>
<sequence length="246" mass="26792">MRSHRAPEHVRFCRSATEPPAPEPEGNRVSSSLPPSAASAPPASRVRVAVNASDPISREGVRSQLRRHPEVELCEDSGPATVALLIEDVLDEAALARLRRTVRSEGSRAVLVVGTVRENELLDVIECGVGAIVWRREATAHRLVQAVMTTAKGGGDLPSDLLGRLISQVGRLHRTGTDQPTSFRGLTPREVDVVRLVAEGLDTTEIATKLSYSERTVKNVMHGLTTRLHLRNRSHAVAYALREGYI</sequence>
<feature type="domain" description="HTH luxR-type" evidence="5">
    <location>
        <begin position="179"/>
        <end position="244"/>
    </location>
</feature>
<protein>
    <submittedName>
        <fullName evidence="6">DNA-binding response regulator</fullName>
    </submittedName>
</protein>
<organism evidence="6 7">
    <name type="scientific">Streptomyces typhae</name>
    <dbReference type="NCBI Taxonomy" id="2681492"/>
    <lineage>
        <taxon>Bacteria</taxon>
        <taxon>Bacillati</taxon>
        <taxon>Actinomycetota</taxon>
        <taxon>Actinomycetes</taxon>
        <taxon>Kitasatosporales</taxon>
        <taxon>Streptomycetaceae</taxon>
        <taxon>Streptomyces</taxon>
    </lineage>
</organism>
<dbReference type="SMART" id="SM00421">
    <property type="entry name" value="HTH_LUXR"/>
    <property type="match status" value="1"/>
</dbReference>
<dbReference type="GO" id="GO:0006355">
    <property type="term" value="P:regulation of DNA-templated transcription"/>
    <property type="evidence" value="ECO:0007669"/>
    <property type="project" value="InterPro"/>
</dbReference>
<dbReference type="PROSITE" id="PS50043">
    <property type="entry name" value="HTH_LUXR_2"/>
    <property type="match status" value="1"/>
</dbReference>
<keyword evidence="1" id="KW-0805">Transcription regulation</keyword>
<keyword evidence="7" id="KW-1185">Reference proteome</keyword>